<dbReference type="InterPro" id="IPR050736">
    <property type="entry name" value="Sensor_HK_Regulatory"/>
</dbReference>
<dbReference type="Proteomes" id="UP000579945">
    <property type="component" value="Unassembled WGS sequence"/>
</dbReference>
<dbReference type="InterPro" id="IPR005467">
    <property type="entry name" value="His_kinase_dom"/>
</dbReference>
<dbReference type="PANTHER" id="PTHR43711:SF1">
    <property type="entry name" value="HISTIDINE KINASE 1"/>
    <property type="match status" value="1"/>
</dbReference>
<dbReference type="FunFam" id="3.30.565.10:FF:000006">
    <property type="entry name" value="Sensor histidine kinase WalK"/>
    <property type="match status" value="1"/>
</dbReference>
<dbReference type="PRINTS" id="PR00344">
    <property type="entry name" value="BCTRLSENSOR"/>
</dbReference>
<gene>
    <name evidence="8" type="ORF">FHR33_001672</name>
</gene>
<keyword evidence="4" id="KW-0808">Transferase</keyword>
<evidence type="ECO:0000259" key="7">
    <source>
        <dbReference type="PROSITE" id="PS50109"/>
    </source>
</evidence>
<reference evidence="8 9" key="1">
    <citation type="submission" date="2020-08" db="EMBL/GenBank/DDBJ databases">
        <title>Sequencing the genomes of 1000 actinobacteria strains.</title>
        <authorList>
            <person name="Klenk H.-P."/>
        </authorList>
    </citation>
    <scope>NUCLEOTIDE SEQUENCE [LARGE SCALE GENOMIC DNA]</scope>
    <source>
        <strain evidence="8 9">DSM 44320</strain>
    </source>
</reference>
<dbReference type="InterPro" id="IPR036890">
    <property type="entry name" value="HATPase_C_sf"/>
</dbReference>
<dbReference type="EMBL" id="JACIBV010000001">
    <property type="protein sequence ID" value="MBB3725812.1"/>
    <property type="molecule type" value="Genomic_DNA"/>
</dbReference>
<keyword evidence="9" id="KW-1185">Reference proteome</keyword>
<evidence type="ECO:0000313" key="9">
    <source>
        <dbReference type="Proteomes" id="UP000579945"/>
    </source>
</evidence>
<comment type="caution">
    <text evidence="8">The sequence shown here is derived from an EMBL/GenBank/DDBJ whole genome shotgun (WGS) entry which is preliminary data.</text>
</comment>
<comment type="catalytic activity">
    <reaction evidence="1">
        <text>ATP + protein L-histidine = ADP + protein N-phospho-L-histidine.</text>
        <dbReference type="EC" id="2.7.13.3"/>
    </reaction>
</comment>
<keyword evidence="5 8" id="KW-0418">Kinase</keyword>
<evidence type="ECO:0000256" key="6">
    <source>
        <dbReference type="ARBA" id="ARBA00023012"/>
    </source>
</evidence>
<dbReference type="PROSITE" id="PS50109">
    <property type="entry name" value="HIS_KIN"/>
    <property type="match status" value="1"/>
</dbReference>
<dbReference type="SMART" id="SM00387">
    <property type="entry name" value="HATPase_c"/>
    <property type="match status" value="1"/>
</dbReference>
<organism evidence="8 9">
    <name type="scientific">Nonomuraea dietziae</name>
    <dbReference type="NCBI Taxonomy" id="65515"/>
    <lineage>
        <taxon>Bacteria</taxon>
        <taxon>Bacillati</taxon>
        <taxon>Actinomycetota</taxon>
        <taxon>Actinomycetes</taxon>
        <taxon>Streptosporangiales</taxon>
        <taxon>Streptosporangiaceae</taxon>
        <taxon>Nonomuraea</taxon>
    </lineage>
</organism>
<evidence type="ECO:0000256" key="4">
    <source>
        <dbReference type="ARBA" id="ARBA00022679"/>
    </source>
</evidence>
<dbReference type="AlphaFoldDB" id="A0A7W5YM12"/>
<dbReference type="CDD" id="cd00075">
    <property type="entry name" value="HATPase"/>
    <property type="match status" value="1"/>
</dbReference>
<dbReference type="GO" id="GO:0000160">
    <property type="term" value="P:phosphorelay signal transduction system"/>
    <property type="evidence" value="ECO:0007669"/>
    <property type="project" value="UniProtKB-KW"/>
</dbReference>
<feature type="domain" description="Histidine kinase" evidence="7">
    <location>
        <begin position="1"/>
        <end position="151"/>
    </location>
</feature>
<name>A0A7W5YM12_9ACTN</name>
<dbReference type="SUPFAM" id="SSF55874">
    <property type="entry name" value="ATPase domain of HSP90 chaperone/DNA topoisomerase II/histidine kinase"/>
    <property type="match status" value="1"/>
</dbReference>
<proteinExistence type="predicted"/>
<dbReference type="GO" id="GO:0004673">
    <property type="term" value="F:protein histidine kinase activity"/>
    <property type="evidence" value="ECO:0007669"/>
    <property type="project" value="UniProtKB-EC"/>
</dbReference>
<dbReference type="Gene3D" id="3.30.565.10">
    <property type="entry name" value="Histidine kinase-like ATPase, C-terminal domain"/>
    <property type="match status" value="1"/>
</dbReference>
<keyword evidence="6" id="KW-0902">Two-component regulatory system</keyword>
<dbReference type="PANTHER" id="PTHR43711">
    <property type="entry name" value="TWO-COMPONENT HISTIDINE KINASE"/>
    <property type="match status" value="1"/>
</dbReference>
<evidence type="ECO:0000256" key="3">
    <source>
        <dbReference type="ARBA" id="ARBA00022553"/>
    </source>
</evidence>
<dbReference type="EC" id="2.7.13.3" evidence="2"/>
<dbReference type="Pfam" id="PF02518">
    <property type="entry name" value="HATPase_c"/>
    <property type="match status" value="1"/>
</dbReference>
<dbReference type="InterPro" id="IPR003594">
    <property type="entry name" value="HATPase_dom"/>
</dbReference>
<protein>
    <recommendedName>
        <fullName evidence="2">histidine kinase</fullName>
        <ecNumber evidence="2">2.7.13.3</ecNumber>
    </recommendedName>
</protein>
<keyword evidence="3" id="KW-0597">Phosphoprotein</keyword>
<sequence>MDLLSLAAGAVIDARTLAPDRQVTFERLDGGEGEVVVLGDEGRLTQVVGNLVGNALRHTPEGTPFSVGVGLSGGQAVVQVADQGPGLPPGAAERVFERFYRADPARGADSGGTGLGLSIAAALVEAHGGTISAASPPGRGAVFLVRLPAYSRSSSSAPSGR</sequence>
<evidence type="ECO:0000256" key="5">
    <source>
        <dbReference type="ARBA" id="ARBA00022777"/>
    </source>
</evidence>
<evidence type="ECO:0000313" key="8">
    <source>
        <dbReference type="EMBL" id="MBB3725812.1"/>
    </source>
</evidence>
<evidence type="ECO:0000256" key="1">
    <source>
        <dbReference type="ARBA" id="ARBA00000085"/>
    </source>
</evidence>
<dbReference type="InterPro" id="IPR004358">
    <property type="entry name" value="Sig_transdc_His_kin-like_C"/>
</dbReference>
<dbReference type="RefSeq" id="WP_312895413.1">
    <property type="nucleotide sequence ID" value="NZ_JACIBV010000001.1"/>
</dbReference>
<evidence type="ECO:0000256" key="2">
    <source>
        <dbReference type="ARBA" id="ARBA00012438"/>
    </source>
</evidence>
<accession>A0A7W5YM12</accession>
<dbReference type="GeneID" id="95396103"/>